<comment type="caution">
    <text evidence="1">The sequence shown here is derived from an EMBL/GenBank/DDBJ whole genome shotgun (WGS) entry which is preliminary data.</text>
</comment>
<sequence>MEKSHIVWNVHHPDDPILPGEVIHHKDENHD</sequence>
<reference evidence="1" key="1">
    <citation type="journal article" date="2015" name="Nature">
        <title>Complex archaea that bridge the gap between prokaryotes and eukaryotes.</title>
        <authorList>
            <person name="Spang A."/>
            <person name="Saw J.H."/>
            <person name="Jorgensen S.L."/>
            <person name="Zaremba-Niedzwiedzka K."/>
            <person name="Martijn J."/>
            <person name="Lind A.E."/>
            <person name="van Eijk R."/>
            <person name="Schleper C."/>
            <person name="Guy L."/>
            <person name="Ettema T.J."/>
        </authorList>
    </citation>
    <scope>NUCLEOTIDE SEQUENCE</scope>
</reference>
<dbReference type="EMBL" id="LAZR01000834">
    <property type="protein sequence ID" value="KKN56728.1"/>
    <property type="molecule type" value="Genomic_DNA"/>
</dbReference>
<organism evidence="1">
    <name type="scientific">marine sediment metagenome</name>
    <dbReference type="NCBI Taxonomy" id="412755"/>
    <lineage>
        <taxon>unclassified sequences</taxon>
        <taxon>metagenomes</taxon>
        <taxon>ecological metagenomes</taxon>
    </lineage>
</organism>
<dbReference type="AlphaFoldDB" id="A0A0F9USV3"/>
<name>A0A0F9USV3_9ZZZZ</name>
<proteinExistence type="predicted"/>
<evidence type="ECO:0000313" key="1">
    <source>
        <dbReference type="EMBL" id="KKN56728.1"/>
    </source>
</evidence>
<gene>
    <name evidence="1" type="ORF">LCGC14_0569570</name>
</gene>
<protein>
    <submittedName>
        <fullName evidence="1">Uncharacterized protein</fullName>
    </submittedName>
</protein>
<accession>A0A0F9USV3</accession>